<organism evidence="3 4">
    <name type="scientific">Trifolium subterraneum</name>
    <name type="common">Subterranean clover</name>
    <dbReference type="NCBI Taxonomy" id="3900"/>
    <lineage>
        <taxon>Eukaryota</taxon>
        <taxon>Viridiplantae</taxon>
        <taxon>Streptophyta</taxon>
        <taxon>Embryophyta</taxon>
        <taxon>Tracheophyta</taxon>
        <taxon>Spermatophyta</taxon>
        <taxon>Magnoliopsida</taxon>
        <taxon>eudicotyledons</taxon>
        <taxon>Gunneridae</taxon>
        <taxon>Pentapetalae</taxon>
        <taxon>rosids</taxon>
        <taxon>fabids</taxon>
        <taxon>Fabales</taxon>
        <taxon>Fabaceae</taxon>
        <taxon>Papilionoideae</taxon>
        <taxon>50 kb inversion clade</taxon>
        <taxon>NPAAA clade</taxon>
        <taxon>Hologalegina</taxon>
        <taxon>IRL clade</taxon>
        <taxon>Trifolieae</taxon>
        <taxon>Trifolium</taxon>
    </lineage>
</organism>
<keyword evidence="4" id="KW-1185">Reference proteome</keyword>
<dbReference type="InterPro" id="IPR044974">
    <property type="entry name" value="Disease_R_plants"/>
</dbReference>
<reference evidence="4" key="1">
    <citation type="journal article" date="2017" name="Front. Plant Sci.">
        <title>Climate Clever Clovers: New Paradigm to Reduce the Environmental Footprint of Ruminants by Breeding Low Methanogenic Forages Utilizing Haplotype Variation.</title>
        <authorList>
            <person name="Kaur P."/>
            <person name="Appels R."/>
            <person name="Bayer P.E."/>
            <person name="Keeble-Gagnere G."/>
            <person name="Wang J."/>
            <person name="Hirakawa H."/>
            <person name="Shirasawa K."/>
            <person name="Vercoe P."/>
            <person name="Stefanova K."/>
            <person name="Durmic Z."/>
            <person name="Nichols P."/>
            <person name="Revell C."/>
            <person name="Isobe S.N."/>
            <person name="Edwards D."/>
            <person name="Erskine W."/>
        </authorList>
    </citation>
    <scope>NUCLEOTIDE SEQUENCE [LARGE SCALE GENOMIC DNA]</scope>
    <source>
        <strain evidence="4">cv. Daliak</strain>
    </source>
</reference>
<dbReference type="PANTHER" id="PTHR11017:SF243">
    <property type="entry name" value="ADP-RIBOSYL CYCLASE_CYCLIC ADP-RIBOSE HYDROLASE"/>
    <property type="match status" value="1"/>
</dbReference>
<accession>A0A2Z6P3Y1</accession>
<protein>
    <recommendedName>
        <fullName evidence="2">Disease resistance protein Roq1-like winged-helix domain-containing protein</fullName>
    </recommendedName>
</protein>
<evidence type="ECO:0000313" key="4">
    <source>
        <dbReference type="Proteomes" id="UP000242715"/>
    </source>
</evidence>
<evidence type="ECO:0000256" key="1">
    <source>
        <dbReference type="ARBA" id="ARBA00022737"/>
    </source>
</evidence>
<gene>
    <name evidence="3" type="ORF">TSUD_147570</name>
</gene>
<dbReference type="InterPro" id="IPR058192">
    <property type="entry name" value="WHD_ROQ1-like"/>
</dbReference>
<dbReference type="SUPFAM" id="SSF46785">
    <property type="entry name" value="Winged helix' DNA-binding domain"/>
    <property type="match status" value="1"/>
</dbReference>
<dbReference type="PANTHER" id="PTHR11017">
    <property type="entry name" value="LEUCINE-RICH REPEAT-CONTAINING PROTEIN"/>
    <property type="match status" value="1"/>
</dbReference>
<dbReference type="Pfam" id="PF23282">
    <property type="entry name" value="WHD_ROQ1"/>
    <property type="match status" value="1"/>
</dbReference>
<dbReference type="EMBL" id="DF973713">
    <property type="protein sequence ID" value="GAU38389.1"/>
    <property type="molecule type" value="Genomic_DNA"/>
</dbReference>
<dbReference type="InterPro" id="IPR036390">
    <property type="entry name" value="WH_DNA-bd_sf"/>
</dbReference>
<sequence>MKIQNVLKLSYDDLDSDQQNIFLDIACFFKEESRDRVTNLLKACGFHPGIRDPVEKSLITISNKGTIEMHDLIQEMCWNIVHQESPKGPGSRSRLWDPNEVYAVLKYNKDLAMLQRQLLISERILGHFKQTRETVVRWYIYPRIALINLVLQETEDD</sequence>
<dbReference type="OrthoDB" id="1095810at2759"/>
<name>A0A2Z6P3Y1_TRISU</name>
<proteinExistence type="predicted"/>
<evidence type="ECO:0000313" key="3">
    <source>
        <dbReference type="EMBL" id="GAU38389.1"/>
    </source>
</evidence>
<keyword evidence="1" id="KW-0677">Repeat</keyword>
<dbReference type="GO" id="GO:0006952">
    <property type="term" value="P:defense response"/>
    <property type="evidence" value="ECO:0007669"/>
    <property type="project" value="InterPro"/>
</dbReference>
<dbReference type="Proteomes" id="UP000242715">
    <property type="component" value="Unassembled WGS sequence"/>
</dbReference>
<evidence type="ECO:0000259" key="2">
    <source>
        <dbReference type="Pfam" id="PF23282"/>
    </source>
</evidence>
<dbReference type="AlphaFoldDB" id="A0A2Z6P3Y1"/>
<feature type="domain" description="Disease resistance protein Roq1-like winged-helix" evidence="2">
    <location>
        <begin position="17"/>
        <end position="85"/>
    </location>
</feature>